<dbReference type="GO" id="GO:0016829">
    <property type="term" value="F:lyase activity"/>
    <property type="evidence" value="ECO:0007669"/>
    <property type="project" value="UniProtKB-KW"/>
</dbReference>
<reference evidence="2 3" key="1">
    <citation type="journal article" date="2018" name="Arch. Microbiol.">
        <title>New insights into the metabolic potential of the phototrophic purple bacterium Rhodopila globiformis DSM 161(T) from its draft genome sequence and evidence for a vanadium-dependent nitrogenase.</title>
        <authorList>
            <person name="Imhoff J.F."/>
            <person name="Rahn T."/>
            <person name="Kunzel S."/>
            <person name="Neulinger S.C."/>
        </authorList>
    </citation>
    <scope>NUCLEOTIDE SEQUENCE [LARGE SCALE GENOMIC DNA]</scope>
    <source>
        <strain evidence="2 3">DSM 161</strain>
    </source>
</reference>
<evidence type="ECO:0000313" key="3">
    <source>
        <dbReference type="Proteomes" id="UP000239724"/>
    </source>
</evidence>
<keyword evidence="3" id="KW-1185">Reference proteome</keyword>
<gene>
    <name evidence="2" type="ORF">CCS01_31180</name>
</gene>
<evidence type="ECO:0000256" key="1">
    <source>
        <dbReference type="ARBA" id="ARBA00023239"/>
    </source>
</evidence>
<name>A0A2S6MUP1_RHOGL</name>
<protein>
    <submittedName>
        <fullName evidence="2">Beta-hydroxyacyl-ACP dehydratase</fullName>
    </submittedName>
</protein>
<dbReference type="Pfam" id="PF07977">
    <property type="entry name" value="FabA"/>
    <property type="match status" value="1"/>
</dbReference>
<evidence type="ECO:0000313" key="2">
    <source>
        <dbReference type="EMBL" id="PPQ26080.1"/>
    </source>
</evidence>
<dbReference type="Gene3D" id="3.10.129.10">
    <property type="entry name" value="Hotdog Thioesterase"/>
    <property type="match status" value="1"/>
</dbReference>
<dbReference type="EMBL" id="NHRY01000274">
    <property type="protein sequence ID" value="PPQ26080.1"/>
    <property type="molecule type" value="Genomic_DNA"/>
</dbReference>
<dbReference type="InterPro" id="IPR013114">
    <property type="entry name" value="FabA_FabZ"/>
</dbReference>
<dbReference type="Proteomes" id="UP000239724">
    <property type="component" value="Unassembled WGS sequence"/>
</dbReference>
<dbReference type="PANTHER" id="PTHR30272">
    <property type="entry name" value="3-HYDROXYACYL-[ACYL-CARRIER-PROTEIN] DEHYDRATASE"/>
    <property type="match status" value="1"/>
</dbReference>
<dbReference type="InterPro" id="IPR029069">
    <property type="entry name" value="HotDog_dom_sf"/>
</dbReference>
<dbReference type="RefSeq" id="WP_104523110.1">
    <property type="nucleotide sequence ID" value="NZ_NHRY01000274.1"/>
</dbReference>
<comment type="caution">
    <text evidence="2">The sequence shown here is derived from an EMBL/GenBank/DDBJ whole genome shotgun (WGS) entry which is preliminary data.</text>
</comment>
<accession>A0A2S6MUP1</accession>
<dbReference type="CDD" id="cd01288">
    <property type="entry name" value="FabZ"/>
    <property type="match status" value="1"/>
</dbReference>
<dbReference type="SUPFAM" id="SSF54637">
    <property type="entry name" value="Thioesterase/thiol ester dehydrase-isomerase"/>
    <property type="match status" value="1"/>
</dbReference>
<keyword evidence="1" id="KW-0456">Lyase</keyword>
<dbReference type="OrthoDB" id="9812462at2"/>
<sequence length="161" mass="17533">MRLEYFQMVDRITALDLPNRRITTACQVPEQSPVFEGHFPGYPILPGVLMIETMAQTGGWLVLAMLGCTKMPFLMQVEKAKMRSFVAPGQALEGEATLLHDGSGYAVVKAALSAGGKKVTDAEIRYGVVPFPNDTLRAAMLNTARRVGLPADHIQEHIHGA</sequence>
<dbReference type="AlphaFoldDB" id="A0A2S6MUP1"/>
<organism evidence="2 3">
    <name type="scientific">Rhodopila globiformis</name>
    <name type="common">Rhodopseudomonas globiformis</name>
    <dbReference type="NCBI Taxonomy" id="1071"/>
    <lineage>
        <taxon>Bacteria</taxon>
        <taxon>Pseudomonadati</taxon>
        <taxon>Pseudomonadota</taxon>
        <taxon>Alphaproteobacteria</taxon>
        <taxon>Acetobacterales</taxon>
        <taxon>Acetobacteraceae</taxon>
        <taxon>Rhodopila</taxon>
    </lineage>
</organism>
<proteinExistence type="predicted"/>
<dbReference type="PANTHER" id="PTHR30272:SF1">
    <property type="entry name" value="3-HYDROXYACYL-[ACYL-CARRIER-PROTEIN] DEHYDRATASE"/>
    <property type="match status" value="1"/>
</dbReference>